<dbReference type="Proteomes" id="UP000308508">
    <property type="component" value="Unassembled WGS sequence"/>
</dbReference>
<dbReference type="EMBL" id="SROY01000003">
    <property type="protein sequence ID" value="TLX21529.1"/>
    <property type="molecule type" value="Genomic_DNA"/>
</dbReference>
<accession>A0A5R9PDE1</accession>
<comment type="caution">
    <text evidence="1">The sequence shown here is derived from an EMBL/GenBank/DDBJ whole genome shotgun (WGS) entry which is preliminary data.</text>
</comment>
<reference evidence="1 2" key="1">
    <citation type="submission" date="2019-04" db="EMBL/GenBank/DDBJ databases">
        <authorList>
            <person name="Grouzdev D.S."/>
            <person name="Nazina T.N."/>
        </authorList>
    </citation>
    <scope>NUCLEOTIDE SEQUENCE [LARGE SCALE GENOMIC DNA]</scope>
    <source>
        <strain evidence="1 2">SHC 3-19</strain>
    </source>
</reference>
<sequence length="78" mass="8630">MRSFEDSHGQHWQAALLDGSYGNIMLVFSPMQSGMIRRRALQVSTMAEAMAMLAGLDEDGLRAMLLEADPWEPGVEGF</sequence>
<dbReference type="AlphaFoldDB" id="A0A5R9PDE1"/>
<evidence type="ECO:0000313" key="1">
    <source>
        <dbReference type="EMBL" id="TLX21529.1"/>
    </source>
</evidence>
<organism evidence="1 2">
    <name type="scientific">Thermomonas fusca</name>
    <dbReference type="NCBI Taxonomy" id="215690"/>
    <lineage>
        <taxon>Bacteria</taxon>
        <taxon>Pseudomonadati</taxon>
        <taxon>Pseudomonadota</taxon>
        <taxon>Gammaproteobacteria</taxon>
        <taxon>Lysobacterales</taxon>
        <taxon>Lysobacteraceae</taxon>
        <taxon>Thermomonas</taxon>
    </lineage>
</organism>
<proteinExistence type="predicted"/>
<name>A0A5R9PDE1_9GAMM</name>
<protein>
    <submittedName>
        <fullName evidence="1">Uncharacterized protein</fullName>
    </submittedName>
</protein>
<dbReference type="RefSeq" id="WP_138348809.1">
    <property type="nucleotide sequence ID" value="NZ_SROY01000003.1"/>
</dbReference>
<keyword evidence="2" id="KW-1185">Reference proteome</keyword>
<evidence type="ECO:0000313" key="2">
    <source>
        <dbReference type="Proteomes" id="UP000308508"/>
    </source>
</evidence>
<gene>
    <name evidence="1" type="ORF">E5S66_08330</name>
</gene>